<dbReference type="InterPro" id="IPR003593">
    <property type="entry name" value="AAA+_ATPase"/>
</dbReference>
<dbReference type="InterPro" id="IPR050311">
    <property type="entry name" value="ORC1/CDC6"/>
</dbReference>
<feature type="region of interest" description="Disordered" evidence="3">
    <location>
        <begin position="479"/>
        <end position="503"/>
    </location>
</feature>
<feature type="region of interest" description="Disordered" evidence="3">
    <location>
        <begin position="842"/>
        <end position="897"/>
    </location>
</feature>
<dbReference type="CDD" id="cd00009">
    <property type="entry name" value="AAA"/>
    <property type="match status" value="1"/>
</dbReference>
<comment type="similarity">
    <text evidence="1">Belongs to the CDC6/cdc18 family.</text>
</comment>
<accession>W4GWH0</accession>
<dbReference type="SMART" id="SM00382">
    <property type="entry name" value="AAA"/>
    <property type="match status" value="1"/>
</dbReference>
<reference evidence="5" key="1">
    <citation type="submission" date="2013-12" db="EMBL/GenBank/DDBJ databases">
        <title>The Genome Sequence of Aphanomyces astaci APO3.</title>
        <authorList>
            <consortium name="The Broad Institute Genomics Platform"/>
            <person name="Russ C."/>
            <person name="Tyler B."/>
            <person name="van West P."/>
            <person name="Dieguez-Uribeondo J."/>
            <person name="Young S.K."/>
            <person name="Zeng Q."/>
            <person name="Gargeya S."/>
            <person name="Fitzgerald M."/>
            <person name="Abouelleil A."/>
            <person name="Alvarado L."/>
            <person name="Chapman S.B."/>
            <person name="Gainer-Dewar J."/>
            <person name="Goldberg J."/>
            <person name="Griggs A."/>
            <person name="Gujja S."/>
            <person name="Hansen M."/>
            <person name="Howarth C."/>
            <person name="Imamovic A."/>
            <person name="Ireland A."/>
            <person name="Larimer J."/>
            <person name="McCowan C."/>
            <person name="Murphy C."/>
            <person name="Pearson M."/>
            <person name="Poon T.W."/>
            <person name="Priest M."/>
            <person name="Roberts A."/>
            <person name="Saif S."/>
            <person name="Shea T."/>
            <person name="Sykes S."/>
            <person name="Wortman J."/>
            <person name="Nusbaum C."/>
            <person name="Birren B."/>
        </authorList>
    </citation>
    <scope>NUCLEOTIDE SEQUENCE [LARGE SCALE GENOMIC DNA]</scope>
    <source>
        <strain evidence="5">APO3</strain>
    </source>
</reference>
<keyword evidence="2" id="KW-0235">DNA replication</keyword>
<dbReference type="GO" id="GO:0016887">
    <property type="term" value="F:ATP hydrolysis activity"/>
    <property type="evidence" value="ECO:0007669"/>
    <property type="project" value="InterPro"/>
</dbReference>
<dbReference type="Pfam" id="PF13401">
    <property type="entry name" value="AAA_22"/>
    <property type="match status" value="1"/>
</dbReference>
<name>W4GWH0_APHAT</name>
<dbReference type="VEuPathDB" id="FungiDB:H257_04119"/>
<gene>
    <name evidence="5" type="ORF">H257_04119</name>
</gene>
<feature type="domain" description="AAA+ ATPase" evidence="4">
    <location>
        <begin position="999"/>
        <end position="1164"/>
    </location>
</feature>
<protein>
    <recommendedName>
        <fullName evidence="4">AAA+ ATPase domain-containing protein</fullName>
    </recommendedName>
</protein>
<evidence type="ECO:0000256" key="2">
    <source>
        <dbReference type="ARBA" id="ARBA00022705"/>
    </source>
</evidence>
<feature type="region of interest" description="Disordered" evidence="3">
    <location>
        <begin position="756"/>
        <end position="779"/>
    </location>
</feature>
<dbReference type="EMBL" id="KI913120">
    <property type="protein sequence ID" value="ETV83379.1"/>
    <property type="molecule type" value="Genomic_DNA"/>
</dbReference>
<dbReference type="GeneID" id="20806115"/>
<feature type="region of interest" description="Disordered" evidence="3">
    <location>
        <begin position="277"/>
        <end position="304"/>
    </location>
</feature>
<dbReference type="OrthoDB" id="1926878at2759"/>
<evidence type="ECO:0000256" key="1">
    <source>
        <dbReference type="ARBA" id="ARBA00006184"/>
    </source>
</evidence>
<dbReference type="InterPro" id="IPR049945">
    <property type="entry name" value="AAA_22"/>
</dbReference>
<dbReference type="STRING" id="112090.W4GWH0"/>
<feature type="compositionally biased region" description="Low complexity" evidence="3">
    <location>
        <begin position="758"/>
        <end position="775"/>
    </location>
</feature>
<feature type="compositionally biased region" description="Polar residues" evidence="3">
    <location>
        <begin position="927"/>
        <end position="940"/>
    </location>
</feature>
<feature type="compositionally biased region" description="Acidic residues" evidence="3">
    <location>
        <begin position="848"/>
        <end position="857"/>
    </location>
</feature>
<organism evidence="5">
    <name type="scientific">Aphanomyces astaci</name>
    <name type="common">Crayfish plague agent</name>
    <dbReference type="NCBI Taxonomy" id="112090"/>
    <lineage>
        <taxon>Eukaryota</taxon>
        <taxon>Sar</taxon>
        <taxon>Stramenopiles</taxon>
        <taxon>Oomycota</taxon>
        <taxon>Saprolegniomycetes</taxon>
        <taxon>Saprolegniales</taxon>
        <taxon>Verrucalvaceae</taxon>
        <taxon>Aphanomyces</taxon>
    </lineage>
</organism>
<dbReference type="GO" id="GO:0003688">
    <property type="term" value="F:DNA replication origin binding"/>
    <property type="evidence" value="ECO:0007669"/>
    <property type="project" value="TreeGrafter"/>
</dbReference>
<evidence type="ECO:0000313" key="5">
    <source>
        <dbReference type="EMBL" id="ETV83379.1"/>
    </source>
</evidence>
<proteinExistence type="inferred from homology"/>
<dbReference type="PANTHER" id="PTHR10763:SF26">
    <property type="entry name" value="CELL DIVISION CONTROL PROTEIN 6 HOMOLOG"/>
    <property type="match status" value="1"/>
</dbReference>
<dbReference type="Gene3D" id="3.40.50.300">
    <property type="entry name" value="P-loop containing nucleotide triphosphate hydrolases"/>
    <property type="match status" value="1"/>
</dbReference>
<dbReference type="GO" id="GO:0005634">
    <property type="term" value="C:nucleus"/>
    <property type="evidence" value="ECO:0007669"/>
    <property type="project" value="TreeGrafter"/>
</dbReference>
<sequence length="1337" mass="149013">MSREWSTMLQMATTVDGICGNAKWPALVFDSYQSARDWMVDVTPLENLKPVLDVEDCVLFYFGRCSGQPVTRPEDVLHIAIMPRARASLSAFTPSVDNVDPLLALAFKEAREFADATSKLRAMEALVRFIIQDSSYALPGDDEEDNTVDWNEIFESLWYMLEADGWGVLNFNDKLAYSIPSVDFSTFEVGKTVLQSKRLALKKAIEYYASTSCPTSDALWDAVWTQMEQRKQSRMMLMQRIPCFLTPLVDDLSQLVPGETMFSTKKDAVLQFSRRIPDSTPKKKPKRVLLPPSPVAPTHPTTNNETTVVLDDQRMTEPAVAPRRTLKRKMPLQPVRAPVYVEKAATTNPRRVASSAYPWGLVWDILSKDYSWTYKGGKFGFDFRSPDGLVFETEESVMEYLVATDMVGEVDRLIKLHGAPTPDQNKENSSLNVLLNATNDVASHTTAKKQTTKTNQPGEEYDDLVHQVVPTKGLRKAKTLQPKKRLSYSTPKKHNDGSRRLEAKSARNARFDVVSFGQIERVLKDSGWKWVSGSMGYVYCKPHVVVGNKGKTLSGKENVDYFSTKEAFECYVRANNDLMRVIYGAIHGTPVQPSPDVFDMSSDEELVTKVLVGHTTKPVEVQAHQQRKPKSKKAPPVDFDEEDMVVVRKKDAGSSTRTIKPSKWLLDEDHHHHHGVPEFKVQFANVYKILQQKGWTHRVGMFGYDYYRPNTTAANKKLNETFYHSEADMEAHLKHTGEWNKIADYLVLQHERAQARLSSPSSMSSSSDVASPDGSTAVASPPPVGLFCRMWRRLEDNGWTKIAPNDMEGVYMYSSPNGTRFKKEELQLHDVEALIAEHKKTDVVELNDSSDSDDMQNDEGHLDNDDNGGMSEADKDPIDPAHPSPLETPGFRPAATAAAASESTYFLSPEESTVKTDKVVARNVQQDFTPSPSDATSSSKGVDVPPTSPSKKRLFRVEMERVLHNLGPGFTTDAAPLLHRAPEWQALVNFVDTCITTGQRKSMFVSGAPGSGKSALMKAMEQHVATAWTACKTSLQVINLNAMSLGDATSVYKAIAAQVTNKECSTAEQATDALSLAFKSTHTTTFLILDEIDVLLQGKGERDLYQLFEWAHHPFSSVIFVGIANSIDLTERCLPLLKSHDCKPVSVVFAPYSFDAIFDILKQRVVVGSLTPKPVVDVMAMSYLARKMASTSGDIRTCLSICKASLLAHQANDCHVPVTLQDMVQVMKTNMNAPTASHWQSLPRMTQLVLFAALQIKADRPGVYNTSAAYDKYCELVRRSMNLSQLLSVGEFNQKLDTLAADGLVEFKKDKTTFKLFGSPERAAKFFAADSFFNALR</sequence>
<evidence type="ECO:0000259" key="4">
    <source>
        <dbReference type="SMART" id="SM00382"/>
    </source>
</evidence>
<dbReference type="GO" id="GO:0033314">
    <property type="term" value="P:mitotic DNA replication checkpoint signaling"/>
    <property type="evidence" value="ECO:0007669"/>
    <property type="project" value="TreeGrafter"/>
</dbReference>
<dbReference type="RefSeq" id="XP_009826809.1">
    <property type="nucleotide sequence ID" value="XM_009828507.1"/>
</dbReference>
<evidence type="ECO:0000256" key="3">
    <source>
        <dbReference type="SAM" id="MobiDB-lite"/>
    </source>
</evidence>
<dbReference type="InterPro" id="IPR027417">
    <property type="entry name" value="P-loop_NTPase"/>
</dbReference>
<dbReference type="PANTHER" id="PTHR10763">
    <property type="entry name" value="CELL DIVISION CONTROL PROTEIN 6-RELATED"/>
    <property type="match status" value="1"/>
</dbReference>
<feature type="region of interest" description="Disordered" evidence="3">
    <location>
        <begin position="927"/>
        <end position="950"/>
    </location>
</feature>
<feature type="compositionally biased region" description="Basic and acidic residues" evidence="3">
    <location>
        <begin position="493"/>
        <end position="503"/>
    </location>
</feature>
<dbReference type="SUPFAM" id="SSF52540">
    <property type="entry name" value="P-loop containing nucleoside triphosphate hydrolases"/>
    <property type="match status" value="1"/>
</dbReference>
<dbReference type="Gene3D" id="1.10.8.60">
    <property type="match status" value="1"/>
</dbReference>
<dbReference type="GO" id="GO:0006270">
    <property type="term" value="P:DNA replication initiation"/>
    <property type="evidence" value="ECO:0007669"/>
    <property type="project" value="TreeGrafter"/>
</dbReference>